<reference evidence="1" key="1">
    <citation type="submission" date="2020-09" db="EMBL/GenBank/DDBJ databases">
        <title>Genome-Enabled Discovery of Anthraquinone Biosynthesis in Senna tora.</title>
        <authorList>
            <person name="Kang S.-H."/>
            <person name="Pandey R.P."/>
            <person name="Lee C.-M."/>
            <person name="Sim J.-S."/>
            <person name="Jeong J.-T."/>
            <person name="Choi B.-S."/>
            <person name="Jung M."/>
            <person name="Ginzburg D."/>
            <person name="Zhao K."/>
            <person name="Won S.Y."/>
            <person name="Oh T.-J."/>
            <person name="Yu Y."/>
            <person name="Kim N.-H."/>
            <person name="Lee O.R."/>
            <person name="Lee T.-H."/>
            <person name="Bashyal P."/>
            <person name="Kim T.-S."/>
            <person name="Lee W.-H."/>
            <person name="Kawkins C."/>
            <person name="Kim C.-K."/>
            <person name="Kim J.S."/>
            <person name="Ahn B.O."/>
            <person name="Rhee S.Y."/>
            <person name="Sohng J.K."/>
        </authorList>
    </citation>
    <scope>NUCLEOTIDE SEQUENCE</scope>
    <source>
        <tissue evidence="1">Leaf</tissue>
    </source>
</reference>
<name>A0A834WVZ5_9FABA</name>
<dbReference type="EMBL" id="JAAIUW010000005">
    <property type="protein sequence ID" value="KAF7833454.1"/>
    <property type="molecule type" value="Genomic_DNA"/>
</dbReference>
<protein>
    <submittedName>
        <fullName evidence="1">Uncharacterized protein</fullName>
    </submittedName>
</protein>
<evidence type="ECO:0000313" key="1">
    <source>
        <dbReference type="EMBL" id="KAF7833454.1"/>
    </source>
</evidence>
<comment type="caution">
    <text evidence="1">The sequence shown here is derived from an EMBL/GenBank/DDBJ whole genome shotgun (WGS) entry which is preliminary data.</text>
</comment>
<evidence type="ECO:0000313" key="2">
    <source>
        <dbReference type="Proteomes" id="UP000634136"/>
    </source>
</evidence>
<keyword evidence="2" id="KW-1185">Reference proteome</keyword>
<dbReference type="Proteomes" id="UP000634136">
    <property type="component" value="Unassembled WGS sequence"/>
</dbReference>
<organism evidence="1 2">
    <name type="scientific">Senna tora</name>
    <dbReference type="NCBI Taxonomy" id="362788"/>
    <lineage>
        <taxon>Eukaryota</taxon>
        <taxon>Viridiplantae</taxon>
        <taxon>Streptophyta</taxon>
        <taxon>Embryophyta</taxon>
        <taxon>Tracheophyta</taxon>
        <taxon>Spermatophyta</taxon>
        <taxon>Magnoliopsida</taxon>
        <taxon>eudicotyledons</taxon>
        <taxon>Gunneridae</taxon>
        <taxon>Pentapetalae</taxon>
        <taxon>rosids</taxon>
        <taxon>fabids</taxon>
        <taxon>Fabales</taxon>
        <taxon>Fabaceae</taxon>
        <taxon>Caesalpinioideae</taxon>
        <taxon>Cassia clade</taxon>
        <taxon>Senna</taxon>
    </lineage>
</organism>
<proteinExistence type="predicted"/>
<gene>
    <name evidence="1" type="ORF">G2W53_015787</name>
</gene>
<accession>A0A834WVZ5</accession>
<sequence>MEMTNGGLFLRLRRFLNGLFTCLAEEEKES</sequence>
<dbReference type="AlphaFoldDB" id="A0A834WVZ5"/>